<dbReference type="GO" id="GO:0051082">
    <property type="term" value="F:unfolded protein binding"/>
    <property type="evidence" value="ECO:0007669"/>
    <property type="project" value="InterPro"/>
</dbReference>
<evidence type="ECO:0000256" key="4">
    <source>
        <dbReference type="ARBA" id="ARBA00022741"/>
    </source>
</evidence>
<feature type="non-terminal residue" evidence="7">
    <location>
        <position position="1"/>
    </location>
</feature>
<dbReference type="GO" id="GO:0016887">
    <property type="term" value="F:ATP hydrolysis activity"/>
    <property type="evidence" value="ECO:0007669"/>
    <property type="project" value="InterPro"/>
</dbReference>
<name>A0A7L3FEY0_9GRUI</name>
<reference evidence="7 8" key="1">
    <citation type="submission" date="2019-09" db="EMBL/GenBank/DDBJ databases">
        <title>Bird 10,000 Genomes (B10K) Project - Family phase.</title>
        <authorList>
            <person name="Zhang G."/>
        </authorList>
    </citation>
    <scope>NUCLEOTIDE SEQUENCE [LARGE SCALE GENOMIC DNA]</scope>
    <source>
        <strain evidence="7">B10K-DU-011-47</strain>
        <tissue evidence="7">Mixed tissue sample</tissue>
    </source>
</reference>
<evidence type="ECO:0000256" key="3">
    <source>
        <dbReference type="ARBA" id="ARBA00022490"/>
    </source>
</evidence>
<evidence type="ECO:0000256" key="6">
    <source>
        <dbReference type="ARBA" id="ARBA00023186"/>
    </source>
</evidence>
<evidence type="ECO:0000256" key="5">
    <source>
        <dbReference type="ARBA" id="ARBA00022840"/>
    </source>
</evidence>
<dbReference type="InterPro" id="IPR002423">
    <property type="entry name" value="Cpn60/GroEL/TCP-1"/>
</dbReference>
<dbReference type="NCBIfam" id="TIGR02346">
    <property type="entry name" value="chap_CCT_theta"/>
    <property type="match status" value="1"/>
</dbReference>
<evidence type="ECO:0000256" key="1">
    <source>
        <dbReference type="ARBA" id="ARBA00004496"/>
    </source>
</evidence>
<keyword evidence="4" id="KW-0547">Nucleotide-binding</keyword>
<dbReference type="InterPro" id="IPR017998">
    <property type="entry name" value="Chaperone_TCP-1"/>
</dbReference>
<evidence type="ECO:0000313" key="7">
    <source>
        <dbReference type="EMBL" id="NXT79474.1"/>
    </source>
</evidence>
<dbReference type="Gene3D" id="3.50.7.10">
    <property type="entry name" value="GroEL"/>
    <property type="match status" value="1"/>
</dbReference>
<dbReference type="Gene3D" id="3.30.260.10">
    <property type="entry name" value="TCP-1-like chaperonin intermediate domain"/>
    <property type="match status" value="1"/>
</dbReference>
<dbReference type="GO" id="GO:0005524">
    <property type="term" value="F:ATP binding"/>
    <property type="evidence" value="ECO:0007669"/>
    <property type="project" value="UniProtKB-KW"/>
</dbReference>
<dbReference type="InterPro" id="IPR027410">
    <property type="entry name" value="TCP-1-like_intermed_sf"/>
</dbReference>
<dbReference type="Gene3D" id="1.10.560.10">
    <property type="entry name" value="GroEL-like equatorial domain"/>
    <property type="match status" value="1"/>
</dbReference>
<dbReference type="SUPFAM" id="SSF52029">
    <property type="entry name" value="GroEL apical domain-like"/>
    <property type="match status" value="1"/>
</dbReference>
<dbReference type="GO" id="GO:0140662">
    <property type="term" value="F:ATP-dependent protein folding chaperone"/>
    <property type="evidence" value="ECO:0007669"/>
    <property type="project" value="InterPro"/>
</dbReference>
<dbReference type="Proteomes" id="UP000557426">
    <property type="component" value="Unassembled WGS sequence"/>
</dbReference>
<comment type="subcellular location">
    <subcellularLocation>
        <location evidence="1">Cytoplasm</location>
    </subcellularLocation>
</comment>
<comment type="caution">
    <text evidence="7">The sequence shown here is derived from an EMBL/GenBank/DDBJ whole genome shotgun (WGS) entry which is preliminary data.</text>
</comment>
<proteinExistence type="inferred from homology"/>
<sequence length="330" mass="35660">VSILPDSGHFNVDNIRVCKIVGAGISASSVLHGMVFKKETEGDVTSVKDAKIAVYSCPFDGMITETKGTVLIKNAEELMNFSKGEENLMDLQVKAIADSGANVVVTGGKVADMALHYANKYNLMLVRLNSKWDLRRLCKTVGATALPRLTPPTLEEMGRCDSVYLSEVGDTQVVVFKHEKEDAAISTILIRGSTDNLMDDIERAVDDGVNTFKVLTRDKRLVPGGGATEIELAKQITSYGEYAIKKFAEAFEAIPRALAENSGVKANEVISKLYAVHQEGNKNVGFDIEAEAAAVKDMLEAGVLDTYLGKSWGIKLATNAAVTVLRVDQV</sequence>
<dbReference type="GO" id="GO:0005737">
    <property type="term" value="C:cytoplasm"/>
    <property type="evidence" value="ECO:0007669"/>
    <property type="project" value="UniProtKB-SubCell"/>
</dbReference>
<evidence type="ECO:0000256" key="2">
    <source>
        <dbReference type="ARBA" id="ARBA00008020"/>
    </source>
</evidence>
<organism evidence="7 8">
    <name type="scientific">Zapornia atra</name>
    <name type="common">Henderson crake</name>
    <dbReference type="NCBI Taxonomy" id="2585822"/>
    <lineage>
        <taxon>Eukaryota</taxon>
        <taxon>Metazoa</taxon>
        <taxon>Chordata</taxon>
        <taxon>Craniata</taxon>
        <taxon>Vertebrata</taxon>
        <taxon>Euteleostomi</taxon>
        <taxon>Archelosauria</taxon>
        <taxon>Archosauria</taxon>
        <taxon>Dinosauria</taxon>
        <taxon>Saurischia</taxon>
        <taxon>Theropoda</taxon>
        <taxon>Coelurosauria</taxon>
        <taxon>Aves</taxon>
        <taxon>Neognathae</taxon>
        <taxon>Neoaves</taxon>
        <taxon>Gruiformes</taxon>
        <taxon>Rallidae</taxon>
        <taxon>Zapornia</taxon>
    </lineage>
</organism>
<keyword evidence="5" id="KW-0067">ATP-binding</keyword>
<accession>A0A7L3FEY0</accession>
<dbReference type="InterPro" id="IPR012721">
    <property type="entry name" value="Chap_CCT_theta"/>
</dbReference>
<dbReference type="Pfam" id="PF00118">
    <property type="entry name" value="Cpn60_TCP1"/>
    <property type="match status" value="1"/>
</dbReference>
<comment type="similarity">
    <text evidence="2">Belongs to the TCP-1 chaperonin family.</text>
</comment>
<gene>
    <name evidence="7" type="primary">Cct8_1</name>
    <name evidence="7" type="ORF">ZAPATR_R13019</name>
</gene>
<keyword evidence="8" id="KW-1185">Reference proteome</keyword>
<protein>
    <submittedName>
        <fullName evidence="7">TCPQ protein</fullName>
    </submittedName>
</protein>
<keyword evidence="3" id="KW-0963">Cytoplasm</keyword>
<dbReference type="PANTHER" id="PTHR11353">
    <property type="entry name" value="CHAPERONIN"/>
    <property type="match status" value="1"/>
</dbReference>
<dbReference type="FunFam" id="3.50.7.10:FF:000008">
    <property type="entry name" value="T-complex protein 1 subunit theta"/>
    <property type="match status" value="1"/>
</dbReference>
<dbReference type="AlphaFoldDB" id="A0A7L3FEY0"/>
<dbReference type="SUPFAM" id="SSF48592">
    <property type="entry name" value="GroEL equatorial domain-like"/>
    <property type="match status" value="1"/>
</dbReference>
<keyword evidence="6" id="KW-0143">Chaperone</keyword>
<dbReference type="InterPro" id="IPR027413">
    <property type="entry name" value="GROEL-like_equatorial_sf"/>
</dbReference>
<evidence type="ECO:0000313" key="8">
    <source>
        <dbReference type="Proteomes" id="UP000557426"/>
    </source>
</evidence>
<dbReference type="InterPro" id="IPR027409">
    <property type="entry name" value="GroEL-like_apical_dom_sf"/>
</dbReference>
<dbReference type="EMBL" id="VZTU01017001">
    <property type="protein sequence ID" value="NXT79474.1"/>
    <property type="molecule type" value="Genomic_DNA"/>
</dbReference>
<feature type="non-terminal residue" evidence="7">
    <location>
        <position position="330"/>
    </location>
</feature>